<name>A0A7Y7YJQ5_9PSED</name>
<evidence type="ECO:0000256" key="1">
    <source>
        <dbReference type="SAM" id="MobiDB-lite"/>
    </source>
</evidence>
<dbReference type="EMBL" id="JACAQD010000051">
    <property type="protein sequence ID" value="NWC37064.1"/>
    <property type="molecule type" value="Genomic_DNA"/>
</dbReference>
<sequence>MSDHLLKSLGPLRSSIELTLHTYHAVRVWQGRPADENKPAIIGFAGFVRLMNRMKLGAAQDDPYSDFWMIRMQEKLESSKADLTMVRRNLDQLMSLIPEALSVSETLNTEPVKVPVFINSPFGFLALYLIIAYDNFVRQAQQCHYVALMSRRDMEHWINSGGRVLRSLFGFAQQYKFSGATRADFAADNDVARQAQERFGTLPLDVLEGTRRSEFAPAIMRRRVQDREGVAEGVGGSSAPVSAGAVPRVSVSQED</sequence>
<protein>
    <submittedName>
        <fullName evidence="2">TIGR03761 family integrating conjugative element protein</fullName>
    </submittedName>
</protein>
<gene>
    <name evidence="2" type="ORF">HX876_32415</name>
</gene>
<comment type="caution">
    <text evidence="2">The sequence shown here is derived from an EMBL/GenBank/DDBJ whole genome shotgun (WGS) entry which is preliminary data.</text>
</comment>
<organism evidence="2 3">
    <name type="scientific">Pseudomonas gingeri</name>
    <dbReference type="NCBI Taxonomy" id="117681"/>
    <lineage>
        <taxon>Bacteria</taxon>
        <taxon>Pseudomonadati</taxon>
        <taxon>Pseudomonadota</taxon>
        <taxon>Gammaproteobacteria</taxon>
        <taxon>Pseudomonadales</taxon>
        <taxon>Pseudomonadaceae</taxon>
        <taxon>Pseudomonas</taxon>
    </lineage>
</organism>
<reference evidence="2 3" key="1">
    <citation type="submission" date="2020-04" db="EMBL/GenBank/DDBJ databases">
        <title>Molecular characterization of pseudomonads from Agaricus bisporus reveal novel blotch 2 pathogens in Western Europe.</title>
        <authorList>
            <person name="Taparia T."/>
            <person name="Krijger M."/>
            <person name="Haynes E."/>
            <person name="Elpinstone J.G."/>
            <person name="Noble R."/>
            <person name="Van Der Wolf J."/>
        </authorList>
    </citation>
    <scope>NUCLEOTIDE SEQUENCE [LARGE SCALE GENOMIC DNA]</scope>
    <source>
        <strain evidence="2 3">IPO3737</strain>
    </source>
</reference>
<evidence type="ECO:0000313" key="3">
    <source>
        <dbReference type="Proteomes" id="UP000520592"/>
    </source>
</evidence>
<proteinExistence type="predicted"/>
<feature type="compositionally biased region" description="Low complexity" evidence="1">
    <location>
        <begin position="237"/>
        <end position="255"/>
    </location>
</feature>
<dbReference type="Proteomes" id="UP000520592">
    <property type="component" value="Unassembled WGS sequence"/>
</dbReference>
<dbReference type="NCBIfam" id="TIGR03761">
    <property type="entry name" value="ICE_PFL4669"/>
    <property type="match status" value="1"/>
</dbReference>
<dbReference type="Pfam" id="PF08900">
    <property type="entry name" value="AcaB"/>
    <property type="match status" value="1"/>
</dbReference>
<dbReference type="RefSeq" id="WP_177062982.1">
    <property type="nucleotide sequence ID" value="NZ_JACAPS010000052.1"/>
</dbReference>
<dbReference type="InterPro" id="IPR014996">
    <property type="entry name" value="AcaB"/>
</dbReference>
<accession>A0A7Y7YJQ5</accession>
<evidence type="ECO:0000313" key="2">
    <source>
        <dbReference type="EMBL" id="NWC37064.1"/>
    </source>
</evidence>
<feature type="region of interest" description="Disordered" evidence="1">
    <location>
        <begin position="227"/>
        <end position="255"/>
    </location>
</feature>
<dbReference type="AlphaFoldDB" id="A0A7Y7YJQ5"/>